<keyword evidence="3" id="KW-1185">Reference proteome</keyword>
<dbReference type="InterPro" id="IPR031983">
    <property type="entry name" value="DUF4786"/>
</dbReference>
<feature type="compositionally biased region" description="Polar residues" evidence="1">
    <location>
        <begin position="52"/>
        <end position="66"/>
    </location>
</feature>
<evidence type="ECO:0000313" key="3">
    <source>
        <dbReference type="Proteomes" id="UP000594454"/>
    </source>
</evidence>
<organism evidence="2 3">
    <name type="scientific">Hermetia illucens</name>
    <name type="common">Black soldier fly</name>
    <dbReference type="NCBI Taxonomy" id="343691"/>
    <lineage>
        <taxon>Eukaryota</taxon>
        <taxon>Metazoa</taxon>
        <taxon>Ecdysozoa</taxon>
        <taxon>Arthropoda</taxon>
        <taxon>Hexapoda</taxon>
        <taxon>Insecta</taxon>
        <taxon>Pterygota</taxon>
        <taxon>Neoptera</taxon>
        <taxon>Endopterygota</taxon>
        <taxon>Diptera</taxon>
        <taxon>Brachycera</taxon>
        <taxon>Stratiomyomorpha</taxon>
        <taxon>Stratiomyidae</taxon>
        <taxon>Hermetiinae</taxon>
        <taxon>Hermetia</taxon>
    </lineage>
</organism>
<dbReference type="Pfam" id="PF16027">
    <property type="entry name" value="DUF4786"/>
    <property type="match status" value="1"/>
</dbReference>
<reference evidence="2 3" key="1">
    <citation type="submission" date="2020-11" db="EMBL/GenBank/DDBJ databases">
        <authorList>
            <person name="Wallbank WR R."/>
            <person name="Pardo Diaz C."/>
            <person name="Kozak K."/>
            <person name="Martin S."/>
            <person name="Jiggins C."/>
            <person name="Moest M."/>
            <person name="Warren A I."/>
            <person name="Generalovic N T."/>
            <person name="Byers J.R.P. K."/>
            <person name="Montejo-Kovacevich G."/>
            <person name="Yen C E."/>
        </authorList>
    </citation>
    <scope>NUCLEOTIDE SEQUENCE [LARGE SCALE GENOMIC DNA]</scope>
</reference>
<dbReference type="OrthoDB" id="7700260at2759"/>
<feature type="region of interest" description="Disordered" evidence="1">
    <location>
        <begin position="47"/>
        <end position="75"/>
    </location>
</feature>
<evidence type="ECO:0000256" key="1">
    <source>
        <dbReference type="SAM" id="MobiDB-lite"/>
    </source>
</evidence>
<proteinExistence type="predicted"/>
<name>A0A7R8V065_HERIL</name>
<dbReference type="AlphaFoldDB" id="A0A7R8V065"/>
<protein>
    <submittedName>
        <fullName evidence="2">Uncharacterized protein</fullName>
    </submittedName>
</protein>
<gene>
    <name evidence="2" type="ORF">HERILL_LOCUS12875</name>
</gene>
<dbReference type="InParanoid" id="A0A7R8V065"/>
<dbReference type="Proteomes" id="UP000594454">
    <property type="component" value="Chromosome 5"/>
</dbReference>
<sequence length="326" mass="36941">MLGSKAPEQSLYYAENYSSKMLLPKLPLHALLFVILLVITSSHQEAIETPKDTQPSTSQNESTQPESFAEDPVLQPSSRQNRMLNFWDYYNYNTPFYPIPQPAFIPYPYYGGYDRYDDMEDEDYEMDIASRANIASRRPGSKRRTQYQDSPIFYIRLPPTPYMFVPGSGYMSQPPTFNPLMPMPPVSPPMPAMPAPMRPVAPVAPVAPVPVSPFISIPLNFVSNARPTSIFHFGSSLQPQYTVPQPPSMPSQFGVPAIPSYQPTYQPTYQPARPHRPTSRPKPSMTDSEVTQLKGQFLFNGRPNQIYLLTNSPPNPVYTNRINPYY</sequence>
<accession>A0A7R8V065</accession>
<feature type="region of interest" description="Disordered" evidence="1">
    <location>
        <begin position="267"/>
        <end position="289"/>
    </location>
</feature>
<evidence type="ECO:0000313" key="2">
    <source>
        <dbReference type="EMBL" id="CAD7090391.1"/>
    </source>
</evidence>
<dbReference type="EMBL" id="LR899013">
    <property type="protein sequence ID" value="CAD7090391.1"/>
    <property type="molecule type" value="Genomic_DNA"/>
</dbReference>